<comment type="caution">
    <text evidence="7">The sequence shown here is derived from an EMBL/GenBank/DDBJ whole genome shotgun (WGS) entry which is preliminary data.</text>
</comment>
<dbReference type="GO" id="GO:0016887">
    <property type="term" value="F:ATP hydrolysis activity"/>
    <property type="evidence" value="ECO:0007669"/>
    <property type="project" value="InterPro"/>
</dbReference>
<dbReference type="AlphaFoldDB" id="Q7P5M3"/>
<proteinExistence type="inferred from homology"/>
<dbReference type="SUPFAM" id="SSF55874">
    <property type="entry name" value="ATPase domain of HSP90 chaperone/DNA topoisomerase II/histidine kinase"/>
    <property type="match status" value="1"/>
</dbReference>
<feature type="domain" description="MutL C-terminal dimerisation" evidence="5">
    <location>
        <begin position="494"/>
        <end position="633"/>
    </location>
</feature>
<dbReference type="Pfam" id="PF13589">
    <property type="entry name" value="HATPase_c_3"/>
    <property type="match status" value="1"/>
</dbReference>
<keyword evidence="3 4" id="KW-0234">DNA repair</keyword>
<dbReference type="InterPro" id="IPR042120">
    <property type="entry name" value="MutL_C_dimsub"/>
</dbReference>
<dbReference type="PANTHER" id="PTHR10073:SF12">
    <property type="entry name" value="DNA MISMATCH REPAIR PROTEIN MLH1"/>
    <property type="match status" value="1"/>
</dbReference>
<comment type="function">
    <text evidence="4">This protein is involved in the repair of mismatches in DNA. It is required for dam-dependent methyl-directed DNA mismatch repair. May act as a 'molecular matchmaker', a protein that promotes the formation of a stable complex between two or more DNA-binding proteins in an ATP-dependent manner without itself being part of a final effector complex.</text>
</comment>
<dbReference type="Gene3D" id="3.30.1540.20">
    <property type="entry name" value="MutL, C-terminal domain, dimerisation subdomain"/>
    <property type="match status" value="1"/>
</dbReference>
<comment type="similarity">
    <text evidence="1 4">Belongs to the DNA mismatch repair MutL/HexB family.</text>
</comment>
<gene>
    <name evidence="4" type="primary">mutL</name>
    <name evidence="7" type="ORF">FNV1098</name>
</gene>
<dbReference type="PROSITE" id="PS00058">
    <property type="entry name" value="DNA_MISMATCH_REPAIR_1"/>
    <property type="match status" value="1"/>
</dbReference>
<evidence type="ECO:0000313" key="7">
    <source>
        <dbReference type="EMBL" id="EAA24023.1"/>
    </source>
</evidence>
<dbReference type="InterPro" id="IPR038973">
    <property type="entry name" value="MutL/Mlh/Pms-like"/>
</dbReference>
<sequence length="675" mass="77407">MNRIRILDESVSNAIAAGEVVENPTSMIKELIENSLDAGSKEIKLEVWNGGLDISISDSGCGMSKEDLLLSIERHATSKIFTKDDLFNIRTYGFRGEALSSIASVSKMILSSRTEDMQNGTQMNVLGGKVTNLKDIQRNIGTQIEIKDLFYNTPARKKFLRKENTEYLNIKDIFLKEALANPNVKFILNIEGKESIKTSGNGIENAILEIFGKNYLKNFSKFSLGYLGNANLFKANRDSIFVFINGRSVKSKIVEEAVIAAYHTKLMKGKYPTALIFLEVEPSEIDVNVHPSKKVVKFANQNAIFDLVKGEIENFFTDDEDFISPYIEAENEVEENTKNNFLDINDFKDDEDFISPYIEAENEVEENTKNNFLDINDFKDDVQDFSQLSVVKKEDYSKKDYKDIEIEKEKTFGNAGTTTENAINSNEIKEDSKNIENFDNSVKNLIPVNKNKVEINDGIIEKSENNKYIFNQEDVSRGKIFDDFSSLKNIDFKVIGQVFDTFILVERNGLLEIYDQHIIHERILYEKLKQEYYNHSMSKQSLLVPIRFELDPREKQLALENIEIFSSFGFDIDDFDKNEILLRSIPTMNLRDSYENIFREILDNISKNKDIDIRENIIVSMSCKGAIKANHKLTIEEMYSMVAKLHEVGEYTCPHGRPIIVKMSLLDLEKLFKRK</sequence>
<dbReference type="SMART" id="SM00853">
    <property type="entry name" value="MutL_C"/>
    <property type="match status" value="1"/>
</dbReference>
<dbReference type="SUPFAM" id="SSF54211">
    <property type="entry name" value="Ribosomal protein S5 domain 2-like"/>
    <property type="match status" value="1"/>
</dbReference>
<dbReference type="CDD" id="cd16926">
    <property type="entry name" value="HATPase_MutL-MLH-PMS-like"/>
    <property type="match status" value="1"/>
</dbReference>
<dbReference type="InterPro" id="IPR036890">
    <property type="entry name" value="HATPase_C_sf"/>
</dbReference>
<dbReference type="GO" id="GO:0030983">
    <property type="term" value="F:mismatched DNA binding"/>
    <property type="evidence" value="ECO:0007669"/>
    <property type="project" value="InterPro"/>
</dbReference>
<protein>
    <recommendedName>
        <fullName evidence="4">DNA mismatch repair protein MutL</fullName>
    </recommendedName>
</protein>
<evidence type="ECO:0000256" key="3">
    <source>
        <dbReference type="ARBA" id="ARBA00023204"/>
    </source>
</evidence>
<dbReference type="GO" id="GO:0140664">
    <property type="term" value="F:ATP-dependent DNA damage sensor activity"/>
    <property type="evidence" value="ECO:0007669"/>
    <property type="project" value="InterPro"/>
</dbReference>
<dbReference type="SUPFAM" id="SSF118116">
    <property type="entry name" value="DNA mismatch repair protein MutL"/>
    <property type="match status" value="1"/>
</dbReference>
<dbReference type="FunFam" id="3.30.565.10:FF:000003">
    <property type="entry name" value="DNA mismatch repair endonuclease MutL"/>
    <property type="match status" value="1"/>
</dbReference>
<dbReference type="Gene3D" id="3.30.230.10">
    <property type="match status" value="1"/>
</dbReference>
<evidence type="ECO:0000256" key="2">
    <source>
        <dbReference type="ARBA" id="ARBA00022763"/>
    </source>
</evidence>
<evidence type="ECO:0000259" key="5">
    <source>
        <dbReference type="SMART" id="SM00853"/>
    </source>
</evidence>
<evidence type="ECO:0000256" key="1">
    <source>
        <dbReference type="ARBA" id="ARBA00006082"/>
    </source>
</evidence>
<dbReference type="InterPro" id="IPR002099">
    <property type="entry name" value="MutL/Mlh/PMS"/>
</dbReference>
<dbReference type="Gene3D" id="3.30.565.10">
    <property type="entry name" value="Histidine kinase-like ATPase, C-terminal domain"/>
    <property type="match status" value="1"/>
</dbReference>
<dbReference type="Proteomes" id="UP000006454">
    <property type="component" value="Unassembled WGS sequence"/>
</dbReference>
<keyword evidence="2 4" id="KW-0227">DNA damage</keyword>
<dbReference type="InterPro" id="IPR020667">
    <property type="entry name" value="DNA_mismatch_repair_MutL"/>
</dbReference>
<evidence type="ECO:0000256" key="4">
    <source>
        <dbReference type="HAMAP-Rule" id="MF_00149"/>
    </source>
</evidence>
<organism evidence="7 8">
    <name type="scientific">Fusobacterium vincentii ATCC 49256</name>
    <dbReference type="NCBI Taxonomy" id="209882"/>
    <lineage>
        <taxon>Bacteria</taxon>
        <taxon>Fusobacteriati</taxon>
        <taxon>Fusobacteriota</taxon>
        <taxon>Fusobacteriia</taxon>
        <taxon>Fusobacteriales</taxon>
        <taxon>Fusobacteriaceae</taxon>
        <taxon>Fusobacterium</taxon>
    </lineage>
</organism>
<dbReference type="InterPro" id="IPR014762">
    <property type="entry name" value="DNA_mismatch_repair_CS"/>
</dbReference>
<dbReference type="InterPro" id="IPR037198">
    <property type="entry name" value="MutL_C_sf"/>
</dbReference>
<dbReference type="NCBIfam" id="TIGR00585">
    <property type="entry name" value="mutl"/>
    <property type="match status" value="1"/>
</dbReference>
<dbReference type="GO" id="GO:0005524">
    <property type="term" value="F:ATP binding"/>
    <property type="evidence" value="ECO:0007669"/>
    <property type="project" value="InterPro"/>
</dbReference>
<dbReference type="Pfam" id="PF01119">
    <property type="entry name" value="DNA_mis_repair"/>
    <property type="match status" value="1"/>
</dbReference>
<feature type="domain" description="DNA mismatch repair protein S5" evidence="6">
    <location>
        <begin position="207"/>
        <end position="317"/>
    </location>
</feature>
<dbReference type="CDD" id="cd00782">
    <property type="entry name" value="MutL_Trans"/>
    <property type="match status" value="1"/>
</dbReference>
<dbReference type="HAMAP" id="MF_00149">
    <property type="entry name" value="DNA_mis_repair"/>
    <property type="match status" value="1"/>
</dbReference>
<evidence type="ECO:0000259" key="6">
    <source>
        <dbReference type="SMART" id="SM01340"/>
    </source>
</evidence>
<dbReference type="InterPro" id="IPR020568">
    <property type="entry name" value="Ribosomal_Su5_D2-typ_SF"/>
</dbReference>
<dbReference type="GO" id="GO:0032300">
    <property type="term" value="C:mismatch repair complex"/>
    <property type="evidence" value="ECO:0007669"/>
    <property type="project" value="InterPro"/>
</dbReference>
<dbReference type="InterPro" id="IPR014790">
    <property type="entry name" value="MutL_C"/>
</dbReference>
<dbReference type="InterPro" id="IPR042121">
    <property type="entry name" value="MutL_C_regsub"/>
</dbReference>
<evidence type="ECO:0000313" key="8">
    <source>
        <dbReference type="Proteomes" id="UP000006454"/>
    </source>
</evidence>
<dbReference type="EMBL" id="AABF01000061">
    <property type="protein sequence ID" value="EAA24023.1"/>
    <property type="molecule type" value="Genomic_DNA"/>
</dbReference>
<dbReference type="GO" id="GO:0006298">
    <property type="term" value="P:mismatch repair"/>
    <property type="evidence" value="ECO:0007669"/>
    <property type="project" value="UniProtKB-UniRule"/>
</dbReference>
<dbReference type="Pfam" id="PF08676">
    <property type="entry name" value="MutL_C"/>
    <property type="match status" value="1"/>
</dbReference>
<dbReference type="SMART" id="SM01340">
    <property type="entry name" value="DNA_mis_repair"/>
    <property type="match status" value="1"/>
</dbReference>
<reference evidence="7 8" key="1">
    <citation type="journal article" date="2003" name="Genome Res.">
        <title>Genome analysis of F. nucleatum sub spp vincentii and its comparison with the genome of F. nucleatum ATCC 25586.</title>
        <authorList>
            <person name="Kapatral V."/>
            <person name="Ivanova N."/>
            <person name="Anderson I."/>
            <person name="Reznik G."/>
            <person name="Bhattacharyya A."/>
            <person name="Gardner W.L."/>
            <person name="Mikhailova N."/>
            <person name="Lapidus A."/>
            <person name="Larsen N."/>
            <person name="D'Souza M."/>
            <person name="Walunas T."/>
            <person name="Haselkorn R."/>
            <person name="Overbeek R."/>
            <person name="Kyrpides N."/>
        </authorList>
    </citation>
    <scope>NUCLEOTIDE SEQUENCE [LARGE SCALE GENOMIC DNA]</scope>
    <source>
        <strain evidence="7 8">ATCC 49256</strain>
    </source>
</reference>
<name>Q7P5M3_FUSVC</name>
<dbReference type="Gene3D" id="3.30.1370.100">
    <property type="entry name" value="MutL, C-terminal domain, regulatory subdomain"/>
    <property type="match status" value="1"/>
</dbReference>
<accession>Q7P5M3</accession>
<dbReference type="InterPro" id="IPR014721">
    <property type="entry name" value="Ribsml_uS5_D2-typ_fold_subgr"/>
</dbReference>
<dbReference type="InterPro" id="IPR013507">
    <property type="entry name" value="DNA_mismatch_S5_2-like"/>
</dbReference>
<dbReference type="PANTHER" id="PTHR10073">
    <property type="entry name" value="DNA MISMATCH REPAIR PROTEIN MLH, PMS, MUTL"/>
    <property type="match status" value="1"/>
</dbReference>